<gene>
    <name evidence="2" type="ORF">ATJ93_3045</name>
</gene>
<dbReference type="EMBL" id="RAPO01000003">
    <property type="protein sequence ID" value="RKD93421.1"/>
    <property type="molecule type" value="Genomic_DNA"/>
</dbReference>
<name>A0A419WD69_9EURY</name>
<protein>
    <submittedName>
        <fullName evidence="2">Uncharacterized protein</fullName>
    </submittedName>
</protein>
<keyword evidence="3" id="KW-1185">Reference proteome</keyword>
<feature type="transmembrane region" description="Helical" evidence="1">
    <location>
        <begin position="26"/>
        <end position="42"/>
    </location>
</feature>
<comment type="caution">
    <text evidence="2">The sequence shown here is derived from an EMBL/GenBank/DDBJ whole genome shotgun (WGS) entry which is preliminary data.</text>
</comment>
<evidence type="ECO:0000256" key="1">
    <source>
        <dbReference type="SAM" id="Phobius"/>
    </source>
</evidence>
<keyword evidence="1" id="KW-0812">Transmembrane</keyword>
<proteinExistence type="predicted"/>
<keyword evidence="1" id="KW-1133">Transmembrane helix</keyword>
<keyword evidence="1" id="KW-0472">Membrane</keyword>
<sequence length="66" mass="6859">MLVELLLEIGFDAVLERRNDRTGPQWAALFLGVLVLLAAVAVGAASGLWYGLAVAVVGVALAAYGF</sequence>
<evidence type="ECO:0000313" key="3">
    <source>
        <dbReference type="Proteomes" id="UP000283805"/>
    </source>
</evidence>
<evidence type="ECO:0000313" key="2">
    <source>
        <dbReference type="EMBL" id="RKD93421.1"/>
    </source>
</evidence>
<dbReference type="RefSeq" id="WP_120246016.1">
    <property type="nucleotide sequence ID" value="NZ_RAPO01000003.1"/>
</dbReference>
<dbReference type="AlphaFoldDB" id="A0A419WD69"/>
<organism evidence="2 3">
    <name type="scientific">Halopiger aswanensis</name>
    <dbReference type="NCBI Taxonomy" id="148449"/>
    <lineage>
        <taxon>Archaea</taxon>
        <taxon>Methanobacteriati</taxon>
        <taxon>Methanobacteriota</taxon>
        <taxon>Stenosarchaea group</taxon>
        <taxon>Halobacteria</taxon>
        <taxon>Halobacteriales</taxon>
        <taxon>Natrialbaceae</taxon>
        <taxon>Halopiger</taxon>
    </lineage>
</organism>
<dbReference type="Proteomes" id="UP000283805">
    <property type="component" value="Unassembled WGS sequence"/>
</dbReference>
<reference evidence="2 3" key="1">
    <citation type="submission" date="2018-09" db="EMBL/GenBank/DDBJ databases">
        <title>Genomic Encyclopedia of Archaeal and Bacterial Type Strains, Phase II (KMG-II): from individual species to whole genera.</title>
        <authorList>
            <person name="Goeker M."/>
        </authorList>
    </citation>
    <scope>NUCLEOTIDE SEQUENCE [LARGE SCALE GENOMIC DNA]</scope>
    <source>
        <strain evidence="2 3">DSM 13151</strain>
    </source>
</reference>
<accession>A0A419WD69</accession>